<dbReference type="GO" id="GO:0036307">
    <property type="term" value="F:23S rRNA (adenine(2030)-N(6))-methyltransferase activity"/>
    <property type="evidence" value="ECO:0007669"/>
    <property type="project" value="UniProtKB-UniRule"/>
</dbReference>
<evidence type="ECO:0000313" key="3">
    <source>
        <dbReference type="Proteomes" id="UP000664414"/>
    </source>
</evidence>
<reference evidence="2" key="1">
    <citation type="submission" date="2021-02" db="EMBL/GenBank/DDBJ databases">
        <title>Thiocyanate and organic carbon inputs drive convergent selection for specific autotrophic Afipia and Thiobacillus strains within complex microbiomes.</title>
        <authorList>
            <person name="Huddy R.J."/>
            <person name="Sachdeva R."/>
            <person name="Kadzinga F."/>
            <person name="Kantor R.S."/>
            <person name="Harrison S.T.L."/>
            <person name="Banfield J.F."/>
        </authorList>
    </citation>
    <scope>NUCLEOTIDE SEQUENCE</scope>
    <source>
        <strain evidence="2">SCN18_10_11_15_R4_P_38_20</strain>
    </source>
</reference>
<comment type="caution">
    <text evidence="2">The sequence shown here is derived from an EMBL/GenBank/DDBJ whole genome shotgun (WGS) entry which is preliminary data.</text>
</comment>
<name>A0A8J7PY70_9PROT</name>
<dbReference type="InterPro" id="IPR002052">
    <property type="entry name" value="DNA_methylase_N6_adenine_CS"/>
</dbReference>
<dbReference type="EMBL" id="JAFKGL010000018">
    <property type="protein sequence ID" value="MBN9413173.1"/>
    <property type="molecule type" value="Genomic_DNA"/>
</dbReference>
<dbReference type="EC" id="2.1.1.266" evidence="1"/>
<dbReference type="SUPFAM" id="SSF53335">
    <property type="entry name" value="S-adenosyl-L-methionine-dependent methyltransferases"/>
    <property type="match status" value="1"/>
</dbReference>
<dbReference type="GO" id="GO:0003723">
    <property type="term" value="F:RNA binding"/>
    <property type="evidence" value="ECO:0007669"/>
    <property type="project" value="UniProtKB-UniRule"/>
</dbReference>
<proteinExistence type="inferred from homology"/>
<dbReference type="PANTHER" id="PTHR37426:SF1">
    <property type="entry name" value="RIBOSOMAL RNA LARGE SUBUNIT METHYLTRANSFERASE J"/>
    <property type="match status" value="1"/>
</dbReference>
<keyword evidence="1" id="KW-0698">rRNA processing</keyword>
<dbReference type="HAMAP" id="MF_00934">
    <property type="entry name" value="23SrRNA_methyltr_J"/>
    <property type="match status" value="1"/>
</dbReference>
<dbReference type="InterPro" id="IPR007473">
    <property type="entry name" value="RlmJ"/>
</dbReference>
<keyword evidence="1" id="KW-0949">S-adenosyl-L-methionine</keyword>
<organism evidence="2 3">
    <name type="scientific">Candidatus Paracaedimonas acanthamoebae</name>
    <dbReference type="NCBI Taxonomy" id="244581"/>
    <lineage>
        <taxon>Bacteria</taxon>
        <taxon>Pseudomonadati</taxon>
        <taxon>Pseudomonadota</taxon>
        <taxon>Alphaproteobacteria</taxon>
        <taxon>Holosporales</taxon>
        <taxon>Caedimonadaceae</taxon>
        <taxon>Candidatus Paracaedimonas</taxon>
    </lineage>
</organism>
<feature type="binding site" evidence="1">
    <location>
        <begin position="138"/>
        <end position="139"/>
    </location>
    <ligand>
        <name>S-adenosyl-L-methionine</name>
        <dbReference type="ChEBI" id="CHEBI:59789"/>
    </ligand>
</feature>
<feature type="binding site" evidence="1">
    <location>
        <position position="18"/>
    </location>
    <ligand>
        <name>S-adenosyl-L-methionine</name>
        <dbReference type="ChEBI" id="CHEBI:59789"/>
    </ligand>
</feature>
<feature type="binding site" evidence="1">
    <location>
        <position position="95"/>
    </location>
    <ligand>
        <name>S-adenosyl-L-methionine</name>
        <dbReference type="ChEBI" id="CHEBI:59789"/>
    </ligand>
</feature>
<dbReference type="AlphaFoldDB" id="A0A8J7PY70"/>
<dbReference type="GO" id="GO:0005829">
    <property type="term" value="C:cytosol"/>
    <property type="evidence" value="ECO:0007669"/>
    <property type="project" value="TreeGrafter"/>
</dbReference>
<feature type="binding site" evidence="1">
    <location>
        <position position="113"/>
    </location>
    <ligand>
        <name>S-adenosyl-L-methionine</name>
        <dbReference type="ChEBI" id="CHEBI:59789"/>
    </ligand>
</feature>
<dbReference type="Proteomes" id="UP000664414">
    <property type="component" value="Unassembled WGS sequence"/>
</dbReference>
<feature type="site" description="Interaction with substrate rRNA" evidence="1">
    <location>
        <position position="3"/>
    </location>
</feature>
<comment type="subunit">
    <text evidence="1">Monomer.</text>
</comment>
<evidence type="ECO:0000313" key="2">
    <source>
        <dbReference type="EMBL" id="MBN9413173.1"/>
    </source>
</evidence>
<feature type="binding site" evidence="1">
    <location>
        <position position="41"/>
    </location>
    <ligand>
        <name>S-adenosyl-L-methionine</name>
        <dbReference type="ChEBI" id="CHEBI:59789"/>
    </ligand>
</feature>
<dbReference type="GO" id="GO:0070475">
    <property type="term" value="P:rRNA base methylation"/>
    <property type="evidence" value="ECO:0007669"/>
    <property type="project" value="UniProtKB-UniRule"/>
</dbReference>
<dbReference type="InterPro" id="IPR029063">
    <property type="entry name" value="SAM-dependent_MTases_sf"/>
</dbReference>
<feature type="active site" description="Proton acceptor" evidence="1">
    <location>
        <position position="159"/>
    </location>
</feature>
<sequence>MNYRHIYHAGNFSDVVKHFVLTLLLQKLHEKEKAFSIVDTHAGIGLYNLQSTQALKTNEAEEGILKLLHSSQDKKLFEHYLKIVQAEDSNVYPGSPVISRAFLRPQDRLWLSELHPEDFQQLTHLFHKDPQVKVLHQDGYLSLKSLLPPKEKRGLILIDPPFEERNEFKTLVNGLRESYKRFSTGIYMIWFPIKDLKPIKEFYTALRGLEIPKILTIEFLRSPPTTSETLNGTGLVIVNPPWKIQEKIIPGLEVLLKIFEFKEGYTRSEWLREEGKN</sequence>
<dbReference type="PANTHER" id="PTHR37426">
    <property type="entry name" value="RIBOSOMAL RNA LARGE SUBUNIT METHYLTRANSFERASE J"/>
    <property type="match status" value="1"/>
</dbReference>
<comment type="function">
    <text evidence="1">Specifically methylates the adenine in position 2030 of 23S rRNA.</text>
</comment>
<dbReference type="PROSITE" id="PS00092">
    <property type="entry name" value="N6_MTASE"/>
    <property type="match status" value="1"/>
</dbReference>
<accession>A0A8J7PY70</accession>
<keyword evidence="1" id="KW-0489">Methyltransferase</keyword>
<dbReference type="Gene3D" id="3.40.50.150">
    <property type="entry name" value="Vaccinia Virus protein VP39"/>
    <property type="match status" value="1"/>
</dbReference>
<gene>
    <name evidence="1" type="primary">rlmJ</name>
    <name evidence="2" type="ORF">J0H12_04535</name>
</gene>
<comment type="similarity">
    <text evidence="1">Belongs to the RlmJ family.</text>
</comment>
<dbReference type="Pfam" id="PF04378">
    <property type="entry name" value="RsmJ"/>
    <property type="match status" value="1"/>
</dbReference>
<evidence type="ECO:0000256" key="1">
    <source>
        <dbReference type="HAMAP-Rule" id="MF_00934"/>
    </source>
</evidence>
<comment type="catalytic activity">
    <reaction evidence="1">
        <text>adenosine(2030) in 23S rRNA + S-adenosyl-L-methionine = N(6)-methyladenosine(2030) in 23S rRNA + S-adenosyl-L-homocysteine + H(+)</text>
        <dbReference type="Rhea" id="RHEA:43736"/>
        <dbReference type="Rhea" id="RHEA-COMP:10668"/>
        <dbReference type="Rhea" id="RHEA-COMP:10669"/>
        <dbReference type="ChEBI" id="CHEBI:15378"/>
        <dbReference type="ChEBI" id="CHEBI:57856"/>
        <dbReference type="ChEBI" id="CHEBI:59789"/>
        <dbReference type="ChEBI" id="CHEBI:74411"/>
        <dbReference type="ChEBI" id="CHEBI:74449"/>
        <dbReference type="EC" id="2.1.1.266"/>
    </reaction>
</comment>
<protein>
    <recommendedName>
        <fullName evidence="1">Ribosomal RNA large subunit methyltransferase J</fullName>
        <ecNumber evidence="1">2.1.1.266</ecNumber>
    </recommendedName>
    <alternativeName>
        <fullName evidence="1">23S rRNA (adenine(2030)-N6)-methyltransferase</fullName>
    </alternativeName>
    <alternativeName>
        <fullName evidence="1">23S rRNA m6A2030 methyltransferase</fullName>
    </alternativeName>
</protein>
<feature type="binding site" evidence="1">
    <location>
        <position position="159"/>
    </location>
    <ligand>
        <name>S-adenosyl-L-methionine</name>
        <dbReference type="ChEBI" id="CHEBI:59789"/>
    </ligand>
</feature>
<keyword evidence="1" id="KW-0694">RNA-binding</keyword>
<keyword evidence="1" id="KW-0808">Transferase</keyword>